<proteinExistence type="predicted"/>
<dbReference type="InterPro" id="IPR001881">
    <property type="entry name" value="EGF-like_Ca-bd_dom"/>
</dbReference>
<keyword evidence="2" id="KW-0964">Secreted</keyword>
<dbReference type="InterPro" id="IPR026823">
    <property type="entry name" value="cEGF"/>
</dbReference>
<dbReference type="PROSITE" id="PS50026">
    <property type="entry name" value="EGF_3"/>
    <property type="match status" value="1"/>
</dbReference>
<dbReference type="PROSITE" id="PS01187">
    <property type="entry name" value="EGF_CA"/>
    <property type="match status" value="1"/>
</dbReference>
<feature type="non-terminal residue" evidence="10">
    <location>
        <position position="1"/>
    </location>
</feature>
<dbReference type="PANTHER" id="PTHR47333">
    <property type="entry name" value="VON WILLEBRAND FACTOR C AND EGF DOMAIN-CONTAINING PROTEIN"/>
    <property type="match status" value="1"/>
</dbReference>
<evidence type="ECO:0000256" key="6">
    <source>
        <dbReference type="ARBA" id="ARBA00023157"/>
    </source>
</evidence>
<dbReference type="Pfam" id="PF12662">
    <property type="entry name" value="cEGF"/>
    <property type="match status" value="1"/>
</dbReference>
<dbReference type="PROSITE" id="PS00010">
    <property type="entry name" value="ASX_HYDROXYL"/>
    <property type="match status" value="1"/>
</dbReference>
<sequence length="107" mass="11742">IDPCLDKKGGCQHHCVNENGRARCQCFAGYRLAYDRKTCVDIDECKAQRGGGCQHECINTYGSYRCQCRPGFTLAADGRSCDERLSGCQIANGGCQHDCYDEPDGGH</sequence>
<organism evidence="10 11">
    <name type="scientific">Ancylostoma duodenale</name>
    <dbReference type="NCBI Taxonomy" id="51022"/>
    <lineage>
        <taxon>Eukaryota</taxon>
        <taxon>Metazoa</taxon>
        <taxon>Ecdysozoa</taxon>
        <taxon>Nematoda</taxon>
        <taxon>Chromadorea</taxon>
        <taxon>Rhabditida</taxon>
        <taxon>Rhabditina</taxon>
        <taxon>Rhabditomorpha</taxon>
        <taxon>Strongyloidea</taxon>
        <taxon>Ancylostomatidae</taxon>
        <taxon>Ancylostomatinae</taxon>
        <taxon>Ancylostoma</taxon>
    </lineage>
</organism>
<keyword evidence="11" id="KW-1185">Reference proteome</keyword>
<evidence type="ECO:0000256" key="2">
    <source>
        <dbReference type="ARBA" id="ARBA00022525"/>
    </source>
</evidence>
<dbReference type="InterPro" id="IPR000742">
    <property type="entry name" value="EGF"/>
</dbReference>
<evidence type="ECO:0000256" key="7">
    <source>
        <dbReference type="ARBA" id="ARBA00023180"/>
    </source>
</evidence>
<dbReference type="InterPro" id="IPR009030">
    <property type="entry name" value="Growth_fac_rcpt_cys_sf"/>
</dbReference>
<dbReference type="SMART" id="SM00179">
    <property type="entry name" value="EGF_CA"/>
    <property type="match status" value="2"/>
</dbReference>
<keyword evidence="6" id="KW-1015">Disulfide bond</keyword>
<keyword evidence="3 8" id="KW-0245">EGF-like domain</keyword>
<dbReference type="Proteomes" id="UP000054047">
    <property type="component" value="Unassembled WGS sequence"/>
</dbReference>
<comment type="caution">
    <text evidence="8">Lacks conserved residue(s) required for the propagation of feature annotation.</text>
</comment>
<accession>A0A0C2FG02</accession>
<protein>
    <submittedName>
        <fullName evidence="10">EGF-like domain protein</fullName>
    </submittedName>
</protein>
<evidence type="ECO:0000313" key="10">
    <source>
        <dbReference type="EMBL" id="KIH43861.1"/>
    </source>
</evidence>
<evidence type="ECO:0000313" key="11">
    <source>
        <dbReference type="Proteomes" id="UP000054047"/>
    </source>
</evidence>
<dbReference type="GO" id="GO:0005576">
    <property type="term" value="C:extracellular region"/>
    <property type="evidence" value="ECO:0007669"/>
    <property type="project" value="UniProtKB-SubCell"/>
</dbReference>
<keyword evidence="7" id="KW-0325">Glycoprotein</keyword>
<evidence type="ECO:0000256" key="1">
    <source>
        <dbReference type="ARBA" id="ARBA00004613"/>
    </source>
</evidence>
<dbReference type="Pfam" id="PF14670">
    <property type="entry name" value="FXa_inhibition"/>
    <property type="match status" value="1"/>
</dbReference>
<dbReference type="FunFam" id="2.10.25.10:FF:000010">
    <property type="entry name" value="Pro-epidermal growth factor"/>
    <property type="match status" value="1"/>
</dbReference>
<dbReference type="PANTHER" id="PTHR47333:SF4">
    <property type="entry name" value="EGF-LIKE DOMAIN-CONTAINING PROTEIN"/>
    <property type="match status" value="1"/>
</dbReference>
<dbReference type="AlphaFoldDB" id="A0A0C2FG02"/>
<evidence type="ECO:0000256" key="3">
    <source>
        <dbReference type="ARBA" id="ARBA00022536"/>
    </source>
</evidence>
<evidence type="ECO:0000256" key="5">
    <source>
        <dbReference type="ARBA" id="ARBA00022737"/>
    </source>
</evidence>
<dbReference type="InterPro" id="IPR052080">
    <property type="entry name" value="vWF_C/EGF_Fibrillin"/>
</dbReference>
<keyword evidence="4" id="KW-0732">Signal</keyword>
<dbReference type="EMBL" id="KN782202">
    <property type="protein sequence ID" value="KIH43861.1"/>
    <property type="molecule type" value="Genomic_DNA"/>
</dbReference>
<dbReference type="SUPFAM" id="SSF57184">
    <property type="entry name" value="Growth factor receptor domain"/>
    <property type="match status" value="1"/>
</dbReference>
<feature type="domain" description="EGF-like" evidence="9">
    <location>
        <begin position="41"/>
        <end position="82"/>
    </location>
</feature>
<feature type="non-terminal residue" evidence="10">
    <location>
        <position position="107"/>
    </location>
</feature>
<dbReference type="InterPro" id="IPR000152">
    <property type="entry name" value="EGF-type_Asp/Asn_hydroxyl_site"/>
</dbReference>
<reference evidence="10 11" key="1">
    <citation type="submission" date="2013-12" db="EMBL/GenBank/DDBJ databases">
        <title>Draft genome of the parsitic nematode Ancylostoma duodenale.</title>
        <authorList>
            <person name="Mitreva M."/>
        </authorList>
    </citation>
    <scope>NUCLEOTIDE SEQUENCE [LARGE SCALE GENOMIC DNA]</scope>
    <source>
        <strain evidence="10 11">Zhejiang</strain>
    </source>
</reference>
<dbReference type="FunFam" id="2.10.25.10:FF:000037">
    <property type="entry name" value="Signal peptide, CUB domain and EGF-like domain-containing 2"/>
    <property type="match status" value="1"/>
</dbReference>
<dbReference type="InterPro" id="IPR018097">
    <property type="entry name" value="EGF_Ca-bd_CS"/>
</dbReference>
<evidence type="ECO:0000256" key="4">
    <source>
        <dbReference type="ARBA" id="ARBA00022729"/>
    </source>
</evidence>
<dbReference type="SMART" id="SM00181">
    <property type="entry name" value="EGF"/>
    <property type="match status" value="2"/>
</dbReference>
<dbReference type="OrthoDB" id="6286622at2759"/>
<keyword evidence="5" id="KW-0677">Repeat</keyword>
<evidence type="ECO:0000256" key="8">
    <source>
        <dbReference type="PROSITE-ProRule" id="PRU00076"/>
    </source>
</evidence>
<dbReference type="PROSITE" id="PS01186">
    <property type="entry name" value="EGF_2"/>
    <property type="match status" value="1"/>
</dbReference>
<gene>
    <name evidence="10" type="ORF">ANCDUO_26127</name>
</gene>
<evidence type="ECO:0000259" key="9">
    <source>
        <dbReference type="PROSITE" id="PS50026"/>
    </source>
</evidence>
<name>A0A0C2FG02_9BILA</name>
<comment type="subcellular location">
    <subcellularLocation>
        <location evidence="1">Secreted</location>
    </subcellularLocation>
</comment>
<dbReference type="Gene3D" id="2.10.25.10">
    <property type="entry name" value="Laminin"/>
    <property type="match status" value="2"/>
</dbReference>
<dbReference type="GO" id="GO:0005509">
    <property type="term" value="F:calcium ion binding"/>
    <property type="evidence" value="ECO:0007669"/>
    <property type="project" value="InterPro"/>
</dbReference>